<dbReference type="SUPFAM" id="SSF46785">
    <property type="entry name" value="Winged helix' DNA-binding domain"/>
    <property type="match status" value="1"/>
</dbReference>
<dbReference type="InterPro" id="IPR050707">
    <property type="entry name" value="HTH_MetabolicPath_Reg"/>
</dbReference>
<dbReference type="PANTHER" id="PTHR30136:SF8">
    <property type="entry name" value="TRANSCRIPTIONAL REGULATORY PROTEIN"/>
    <property type="match status" value="1"/>
</dbReference>
<dbReference type="PROSITE" id="PS51078">
    <property type="entry name" value="ICLR_ED"/>
    <property type="match status" value="1"/>
</dbReference>
<keyword evidence="1" id="KW-0805">Transcription regulation</keyword>
<protein>
    <submittedName>
        <fullName evidence="6">IclR family transcriptional regulator</fullName>
    </submittedName>
</protein>
<gene>
    <name evidence="6" type="ORF">ON753_01970</name>
</gene>
<dbReference type="InterPro" id="IPR014757">
    <property type="entry name" value="Tscrpt_reg_IclR_C"/>
</dbReference>
<dbReference type="EMBL" id="JAPEVI010000001">
    <property type="protein sequence ID" value="MCX2721178.1"/>
    <property type="molecule type" value="Genomic_DNA"/>
</dbReference>
<evidence type="ECO:0000313" key="6">
    <source>
        <dbReference type="EMBL" id="MCX2721178.1"/>
    </source>
</evidence>
<evidence type="ECO:0000256" key="3">
    <source>
        <dbReference type="ARBA" id="ARBA00023163"/>
    </source>
</evidence>
<keyword evidence="7" id="KW-1185">Reference proteome</keyword>
<dbReference type="Pfam" id="PF09339">
    <property type="entry name" value="HTH_IclR"/>
    <property type="match status" value="1"/>
</dbReference>
<evidence type="ECO:0000259" key="5">
    <source>
        <dbReference type="PROSITE" id="PS51078"/>
    </source>
</evidence>
<name>A0ABT3QWE8_9HYPH</name>
<evidence type="ECO:0000256" key="2">
    <source>
        <dbReference type="ARBA" id="ARBA00023125"/>
    </source>
</evidence>
<keyword evidence="3" id="KW-0804">Transcription</keyword>
<dbReference type="Proteomes" id="UP001300261">
    <property type="component" value="Unassembled WGS sequence"/>
</dbReference>
<proteinExistence type="predicted"/>
<feature type="domain" description="IclR-ED" evidence="5">
    <location>
        <begin position="77"/>
        <end position="264"/>
    </location>
</feature>
<keyword evidence="2" id="KW-0238">DNA-binding</keyword>
<dbReference type="Gene3D" id="3.30.450.40">
    <property type="match status" value="1"/>
</dbReference>
<dbReference type="Pfam" id="PF01614">
    <property type="entry name" value="IclR_C"/>
    <property type="match status" value="1"/>
</dbReference>
<dbReference type="SMART" id="SM00346">
    <property type="entry name" value="HTH_ICLR"/>
    <property type="match status" value="1"/>
</dbReference>
<sequence length="271" mass="28677">MAKDDKSDGQTGGIQSLDAALRLLNAMAERHSPASLSELARECGMPPSKVHRYLSSFLHAGLVVQAGRSGKYDLGPGAVALGLSALARHDFVNRAADALPDLCAESGLTALLVVWGNLGPTVVRWERAASPTVTSMGLGTTLPLLNSASGRTFLAWAPPAPLKAVRDAELRRIRQNPASAVDFEPTNRGIEDMIQKIRSQGYASVDGRFIPGLVAIAAPIRDWQGEAQAAITLVGTDPAVAQPGSDIVRLLIAFCKDLSFDTMACNRPNQS</sequence>
<dbReference type="RefSeq" id="WP_265960874.1">
    <property type="nucleotide sequence ID" value="NZ_JAPEVI010000001.1"/>
</dbReference>
<dbReference type="SUPFAM" id="SSF55781">
    <property type="entry name" value="GAF domain-like"/>
    <property type="match status" value="1"/>
</dbReference>
<dbReference type="InterPro" id="IPR011991">
    <property type="entry name" value="ArsR-like_HTH"/>
</dbReference>
<dbReference type="InterPro" id="IPR005471">
    <property type="entry name" value="Tscrpt_reg_IclR_N"/>
</dbReference>
<evidence type="ECO:0000313" key="7">
    <source>
        <dbReference type="Proteomes" id="UP001300261"/>
    </source>
</evidence>
<dbReference type="InterPro" id="IPR029016">
    <property type="entry name" value="GAF-like_dom_sf"/>
</dbReference>
<comment type="caution">
    <text evidence="6">The sequence shown here is derived from an EMBL/GenBank/DDBJ whole genome shotgun (WGS) entry which is preliminary data.</text>
</comment>
<evidence type="ECO:0000259" key="4">
    <source>
        <dbReference type="PROSITE" id="PS51077"/>
    </source>
</evidence>
<organism evidence="6 7">
    <name type="scientific">Roseibium salinum</name>
    <dbReference type="NCBI Taxonomy" id="1604349"/>
    <lineage>
        <taxon>Bacteria</taxon>
        <taxon>Pseudomonadati</taxon>
        <taxon>Pseudomonadota</taxon>
        <taxon>Alphaproteobacteria</taxon>
        <taxon>Hyphomicrobiales</taxon>
        <taxon>Stappiaceae</taxon>
        <taxon>Roseibium</taxon>
    </lineage>
</organism>
<dbReference type="Gene3D" id="1.10.10.10">
    <property type="entry name" value="Winged helix-like DNA-binding domain superfamily/Winged helix DNA-binding domain"/>
    <property type="match status" value="1"/>
</dbReference>
<dbReference type="PROSITE" id="PS51077">
    <property type="entry name" value="HTH_ICLR"/>
    <property type="match status" value="1"/>
</dbReference>
<dbReference type="PANTHER" id="PTHR30136">
    <property type="entry name" value="HELIX-TURN-HELIX TRANSCRIPTIONAL REGULATOR, ICLR FAMILY"/>
    <property type="match status" value="1"/>
</dbReference>
<evidence type="ECO:0000256" key="1">
    <source>
        <dbReference type="ARBA" id="ARBA00023015"/>
    </source>
</evidence>
<dbReference type="InterPro" id="IPR036388">
    <property type="entry name" value="WH-like_DNA-bd_sf"/>
</dbReference>
<dbReference type="InterPro" id="IPR036390">
    <property type="entry name" value="WH_DNA-bd_sf"/>
</dbReference>
<dbReference type="CDD" id="cd00090">
    <property type="entry name" value="HTH_ARSR"/>
    <property type="match status" value="1"/>
</dbReference>
<feature type="domain" description="HTH iclR-type" evidence="4">
    <location>
        <begin position="14"/>
        <end position="76"/>
    </location>
</feature>
<reference evidence="6 7" key="1">
    <citation type="journal article" date="2016" name="Int. J. Syst. Evol. Microbiol.">
        <title>Labrenzia salina sp. nov., isolated from the rhizosphere of the halophyte Arthrocnemum macrostachyum.</title>
        <authorList>
            <person name="Camacho M."/>
            <person name="Redondo-Gomez S."/>
            <person name="Rodriguez-Llorente I."/>
            <person name="Rohde M."/>
            <person name="Sproer C."/>
            <person name="Schumann P."/>
            <person name="Klenk H.P."/>
            <person name="Montero-Calasanz M.D.C."/>
        </authorList>
    </citation>
    <scope>NUCLEOTIDE SEQUENCE [LARGE SCALE GENOMIC DNA]</scope>
    <source>
        <strain evidence="6 7">DSM 29163</strain>
    </source>
</reference>
<accession>A0ABT3QWE8</accession>